<reference evidence="1" key="1">
    <citation type="submission" date="2015-04" db="UniProtKB">
        <authorList>
            <consortium name="EnsemblPlants"/>
        </authorList>
    </citation>
    <scope>IDENTIFICATION</scope>
    <source>
        <strain evidence="1">SL10</strain>
    </source>
</reference>
<name>A0A0E0HJC5_ORYNI</name>
<dbReference type="HOGENOM" id="CLU_2816833_0_0_1"/>
<accession>A0A0E0HJC5</accession>
<dbReference type="AlphaFoldDB" id="A0A0E0HJC5"/>
<dbReference type="EnsemblPlants" id="ONIVA05G30060.1">
    <property type="protein sequence ID" value="ONIVA05G30060.1"/>
    <property type="gene ID" value="ONIVA05G30060"/>
</dbReference>
<keyword evidence="2" id="KW-1185">Reference proteome</keyword>
<sequence>MQEAASGGGCCCWGRRRKEESKERVTMNGDSGGVQDAKSWLQYMCGVWAPPLSRSMGPLILQCHSPL</sequence>
<protein>
    <submittedName>
        <fullName evidence="1">Uncharacterized protein</fullName>
    </submittedName>
</protein>
<evidence type="ECO:0000313" key="2">
    <source>
        <dbReference type="Proteomes" id="UP000006591"/>
    </source>
</evidence>
<proteinExistence type="predicted"/>
<dbReference type="Proteomes" id="UP000006591">
    <property type="component" value="Chromosome 5"/>
</dbReference>
<dbReference type="Gramene" id="ONIVA05G30060.1">
    <property type="protein sequence ID" value="ONIVA05G30060.1"/>
    <property type="gene ID" value="ONIVA05G30060"/>
</dbReference>
<evidence type="ECO:0000313" key="1">
    <source>
        <dbReference type="EnsemblPlants" id="ONIVA05G30060.1"/>
    </source>
</evidence>
<reference evidence="1" key="2">
    <citation type="submission" date="2018-04" db="EMBL/GenBank/DDBJ databases">
        <title>OnivRS2 (Oryza nivara Reference Sequence Version 2).</title>
        <authorList>
            <person name="Zhang J."/>
            <person name="Kudrna D."/>
            <person name="Lee S."/>
            <person name="Talag J."/>
            <person name="Rajasekar S."/>
            <person name="Welchert J."/>
            <person name="Hsing Y.-I."/>
            <person name="Wing R.A."/>
        </authorList>
    </citation>
    <scope>NUCLEOTIDE SEQUENCE [LARGE SCALE GENOMIC DNA]</scope>
    <source>
        <strain evidence="1">SL10</strain>
    </source>
</reference>
<organism evidence="1">
    <name type="scientific">Oryza nivara</name>
    <name type="common">Indian wild rice</name>
    <name type="synonym">Oryza sativa f. spontanea</name>
    <dbReference type="NCBI Taxonomy" id="4536"/>
    <lineage>
        <taxon>Eukaryota</taxon>
        <taxon>Viridiplantae</taxon>
        <taxon>Streptophyta</taxon>
        <taxon>Embryophyta</taxon>
        <taxon>Tracheophyta</taxon>
        <taxon>Spermatophyta</taxon>
        <taxon>Magnoliopsida</taxon>
        <taxon>Liliopsida</taxon>
        <taxon>Poales</taxon>
        <taxon>Poaceae</taxon>
        <taxon>BOP clade</taxon>
        <taxon>Oryzoideae</taxon>
        <taxon>Oryzeae</taxon>
        <taxon>Oryzinae</taxon>
        <taxon>Oryza</taxon>
    </lineage>
</organism>